<organism evidence="2 3">
    <name type="scientific">Microtetraspora fusca</name>
    <dbReference type="NCBI Taxonomy" id="1997"/>
    <lineage>
        <taxon>Bacteria</taxon>
        <taxon>Bacillati</taxon>
        <taxon>Actinomycetota</taxon>
        <taxon>Actinomycetes</taxon>
        <taxon>Streptosporangiales</taxon>
        <taxon>Streptosporangiaceae</taxon>
        <taxon>Microtetraspora</taxon>
    </lineage>
</organism>
<accession>A0ABW6VH92</accession>
<keyword evidence="3" id="KW-1185">Reference proteome</keyword>
<dbReference type="Gene3D" id="1.25.10.10">
    <property type="entry name" value="Leucine-rich Repeat Variant"/>
    <property type="match status" value="1"/>
</dbReference>
<dbReference type="Proteomes" id="UP001602119">
    <property type="component" value="Unassembled WGS sequence"/>
</dbReference>
<comment type="caution">
    <text evidence="2">The sequence shown here is derived from an EMBL/GenBank/DDBJ whole genome shotgun (WGS) entry which is preliminary data.</text>
</comment>
<reference evidence="2 3" key="1">
    <citation type="submission" date="2024-10" db="EMBL/GenBank/DDBJ databases">
        <title>The Natural Products Discovery Center: Release of the First 8490 Sequenced Strains for Exploring Actinobacteria Biosynthetic Diversity.</title>
        <authorList>
            <person name="Kalkreuter E."/>
            <person name="Kautsar S.A."/>
            <person name="Yang D."/>
            <person name="Bader C.D."/>
            <person name="Teijaro C.N."/>
            <person name="Fluegel L."/>
            <person name="Davis C.M."/>
            <person name="Simpson J.R."/>
            <person name="Lauterbach L."/>
            <person name="Steele A.D."/>
            <person name="Gui C."/>
            <person name="Meng S."/>
            <person name="Li G."/>
            <person name="Viehrig K."/>
            <person name="Ye F."/>
            <person name="Su P."/>
            <person name="Kiefer A.F."/>
            <person name="Nichols A."/>
            <person name="Cepeda A.J."/>
            <person name="Yan W."/>
            <person name="Fan B."/>
            <person name="Jiang Y."/>
            <person name="Adhikari A."/>
            <person name="Zheng C.-J."/>
            <person name="Schuster L."/>
            <person name="Cowan T.M."/>
            <person name="Smanski M.J."/>
            <person name="Chevrette M.G."/>
            <person name="De Carvalho L.P.S."/>
            <person name="Shen B."/>
        </authorList>
    </citation>
    <scope>NUCLEOTIDE SEQUENCE [LARGE SCALE GENOMIC DNA]</scope>
    <source>
        <strain evidence="2 3">NPDC001281</strain>
    </source>
</reference>
<feature type="region of interest" description="Disordered" evidence="1">
    <location>
        <begin position="412"/>
        <end position="468"/>
    </location>
</feature>
<dbReference type="InterPro" id="IPR011989">
    <property type="entry name" value="ARM-like"/>
</dbReference>
<evidence type="ECO:0000313" key="3">
    <source>
        <dbReference type="Proteomes" id="UP001602119"/>
    </source>
</evidence>
<dbReference type="InterPro" id="IPR016024">
    <property type="entry name" value="ARM-type_fold"/>
</dbReference>
<evidence type="ECO:0000313" key="2">
    <source>
        <dbReference type="EMBL" id="MFF4778585.1"/>
    </source>
</evidence>
<name>A0ABW6VH92_MICFU</name>
<dbReference type="SUPFAM" id="SSF48371">
    <property type="entry name" value="ARM repeat"/>
    <property type="match status" value="1"/>
</dbReference>
<dbReference type="EMBL" id="JBIAXI010000034">
    <property type="protein sequence ID" value="MFF4778585.1"/>
    <property type="molecule type" value="Genomic_DNA"/>
</dbReference>
<dbReference type="RefSeq" id="WP_387347165.1">
    <property type="nucleotide sequence ID" value="NZ_JBIAXI010000034.1"/>
</dbReference>
<gene>
    <name evidence="2" type="ORF">ACFY05_37755</name>
</gene>
<proteinExistence type="predicted"/>
<evidence type="ECO:0000256" key="1">
    <source>
        <dbReference type="SAM" id="MobiDB-lite"/>
    </source>
</evidence>
<protein>
    <submittedName>
        <fullName evidence="2">HEAT repeat domain-containing protein</fullName>
    </submittedName>
</protein>
<feature type="compositionally biased region" description="Polar residues" evidence="1">
    <location>
        <begin position="415"/>
        <end position="425"/>
    </location>
</feature>
<feature type="compositionally biased region" description="Polar residues" evidence="1">
    <location>
        <begin position="459"/>
        <end position="468"/>
    </location>
</feature>
<sequence length="468" mass="50420">MLTTDDRSFAVLLHAYGKATDTPGHLTALLDGDESARRAALDHLNSAVIHQGTPWTATASAALAVGRILRDPSVAGPDTAWLRRDLLRWLAEVGEAAAAPYPGDLAADAAPGGRDIRGEIARIAAASSDEDVYDDILEDPQREHAMWAMILLDCRQAASRLADVVEDCLADADPRVRAFAAYAATRLVRAAELAATAPSSRLRLVVRLTRLARTADAAERAALVLALGDLGAAPRDFLEDPHPGVRACAALAPALAGDPAAVDVIMDALQDPEAADRWFPDGLPQVVGRLRGTLLYAALERVTGFTELLPAALAFARLTDGFEWTLLLLKAFPEPPVELDDAQRAYLAALADNESLWNLSLGDIRKVFERIRLPYDRQRAGHSRTRRTAAPGCGTTGYGCPPCAVNGWRPPRRSWPTTVARNRTGSDWPKRYSASPARMPRRGIGSGPWRPRRRRCGSLSGSPLPTPT</sequence>